<dbReference type="STRING" id="1085623.GNIT_3340"/>
<name>G4QN15_GLANF</name>
<keyword evidence="7 9" id="KW-0234">DNA repair</keyword>
<dbReference type="GO" id="GO:0005737">
    <property type="term" value="C:cytoplasm"/>
    <property type="evidence" value="ECO:0007669"/>
    <property type="project" value="UniProtKB-SubCell"/>
</dbReference>
<dbReference type="Proteomes" id="UP000009282">
    <property type="component" value="Chromosome"/>
</dbReference>
<dbReference type="InterPro" id="IPR014048">
    <property type="entry name" value="MethylDNA_cys_MeTrfase_DNA-bd"/>
</dbReference>
<dbReference type="InterPro" id="IPR036631">
    <property type="entry name" value="MGMT_N_sf"/>
</dbReference>
<dbReference type="RefSeq" id="WP_014110305.1">
    <property type="nucleotide sequence ID" value="NC_016041.1"/>
</dbReference>
<dbReference type="GO" id="GO:0006307">
    <property type="term" value="P:DNA alkylation repair"/>
    <property type="evidence" value="ECO:0007669"/>
    <property type="project" value="UniProtKB-UniRule"/>
</dbReference>
<evidence type="ECO:0000259" key="11">
    <source>
        <dbReference type="Pfam" id="PF02870"/>
    </source>
</evidence>
<dbReference type="InterPro" id="IPR001497">
    <property type="entry name" value="MethylDNA_cys_MeTrfase_AS"/>
</dbReference>
<sequence length="207" mass="22948">MNKKRMGNPQLSAINARDLQTRDLQTRDLQTQHSQTNYPQYAHLYKSIVETPHGFLSVFATENAVKAIDFNDTHPFCNENKISKLAAKQLSEYIAHQRECFDLPLDPDGTDFQKNVWQALLDVPFGATASYLDIAIAVGNKKACRAVGAANGKNPIPIVIPCHRIIGTNGKLTGYAGGLTRKTYLLALEAETSSLKQKDEIENFSLN</sequence>
<evidence type="ECO:0000259" key="10">
    <source>
        <dbReference type="Pfam" id="PF01035"/>
    </source>
</evidence>
<feature type="domain" description="Methylated-DNA-[protein]-cysteine S-methyltransferase DNA binding" evidence="10">
    <location>
        <begin position="111"/>
        <end position="190"/>
    </location>
</feature>
<dbReference type="KEGG" id="gni:GNIT_3340"/>
<comment type="similarity">
    <text evidence="2 9">Belongs to the MGMT family.</text>
</comment>
<dbReference type="AlphaFoldDB" id="G4QN15"/>
<evidence type="ECO:0000256" key="7">
    <source>
        <dbReference type="ARBA" id="ARBA00023204"/>
    </source>
</evidence>
<dbReference type="Pfam" id="PF01035">
    <property type="entry name" value="DNA_binding_1"/>
    <property type="match status" value="1"/>
</dbReference>
<dbReference type="Pfam" id="PF02870">
    <property type="entry name" value="Methyltransf_1N"/>
    <property type="match status" value="1"/>
</dbReference>
<keyword evidence="5 9" id="KW-0808">Transferase</keyword>
<evidence type="ECO:0000256" key="6">
    <source>
        <dbReference type="ARBA" id="ARBA00022763"/>
    </source>
</evidence>
<comment type="miscellaneous">
    <text evidence="9">This enzyme catalyzes only one turnover and therefore is not strictly catalytic. According to one definition, an enzyme is a biocatalyst that acts repeatedly and over many reaction cycles.</text>
</comment>
<evidence type="ECO:0000256" key="1">
    <source>
        <dbReference type="ARBA" id="ARBA00001286"/>
    </source>
</evidence>
<dbReference type="GO" id="GO:0003908">
    <property type="term" value="F:methylated-DNA-[protein]-cysteine S-methyltransferase activity"/>
    <property type="evidence" value="ECO:0007669"/>
    <property type="project" value="UniProtKB-UniRule"/>
</dbReference>
<accession>G4QN15</accession>
<dbReference type="PANTHER" id="PTHR10815">
    <property type="entry name" value="METHYLATED-DNA--PROTEIN-CYSTEINE METHYLTRANSFERASE"/>
    <property type="match status" value="1"/>
</dbReference>
<organism evidence="12 13">
    <name type="scientific">Glaciecola nitratireducens (strain JCM 12485 / KCTC 12276 / FR1064)</name>
    <dbReference type="NCBI Taxonomy" id="1085623"/>
    <lineage>
        <taxon>Bacteria</taxon>
        <taxon>Pseudomonadati</taxon>
        <taxon>Pseudomonadota</taxon>
        <taxon>Gammaproteobacteria</taxon>
        <taxon>Alteromonadales</taxon>
        <taxon>Alteromonadaceae</taxon>
        <taxon>Brumicola</taxon>
    </lineage>
</organism>
<comment type="function">
    <text evidence="9">Involved in the cellular defense against the biological effects of O6-methylguanine (O6-MeG) and O4-methylthymine (O4-MeT) in DNA. Repairs the methylated nucleobase in DNA by stoichiometrically transferring the methyl group to a cysteine residue in the enzyme. This is a suicide reaction: the enzyme is irreversibly inactivated.</text>
</comment>
<dbReference type="EMBL" id="CP003060">
    <property type="protein sequence ID" value="AEP31434.1"/>
    <property type="molecule type" value="Genomic_DNA"/>
</dbReference>
<dbReference type="InterPro" id="IPR023546">
    <property type="entry name" value="MGMT"/>
</dbReference>
<keyword evidence="3 9" id="KW-0963">Cytoplasm</keyword>
<dbReference type="EC" id="2.1.1.63" evidence="9"/>
<comment type="subcellular location">
    <subcellularLocation>
        <location evidence="9">Cytoplasm</location>
    </subcellularLocation>
</comment>
<dbReference type="InterPro" id="IPR036388">
    <property type="entry name" value="WH-like_DNA-bd_sf"/>
</dbReference>
<dbReference type="NCBIfam" id="TIGR00589">
    <property type="entry name" value="ogt"/>
    <property type="match status" value="1"/>
</dbReference>
<evidence type="ECO:0000256" key="8">
    <source>
        <dbReference type="ARBA" id="ARBA00049348"/>
    </source>
</evidence>
<evidence type="ECO:0000313" key="12">
    <source>
        <dbReference type="EMBL" id="AEP31434.1"/>
    </source>
</evidence>
<dbReference type="SUPFAM" id="SSF46767">
    <property type="entry name" value="Methylated DNA-protein cysteine methyltransferase, C-terminal domain"/>
    <property type="match status" value="1"/>
</dbReference>
<reference evidence="12 13" key="1">
    <citation type="journal article" date="2011" name="J. Bacteriol.">
        <title>Complete genome sequence of seawater bacterium Glaciecola nitratireducens FR1064T.</title>
        <authorList>
            <person name="Bian F."/>
            <person name="Qin Q.L."/>
            <person name="Xie B.B."/>
            <person name="Shu Y.L."/>
            <person name="Zhang X.Y."/>
            <person name="Yu Y."/>
            <person name="Chen B."/>
            <person name="Chen X.L."/>
            <person name="Zhou B.C."/>
            <person name="Zhang Y.Z."/>
        </authorList>
    </citation>
    <scope>NUCLEOTIDE SEQUENCE [LARGE SCALE GENOMIC DNA]</scope>
    <source>
        <strain evidence="13">JCM 12485 / KCTC 12276 / FR1064</strain>
    </source>
</reference>
<evidence type="ECO:0000256" key="9">
    <source>
        <dbReference type="HAMAP-Rule" id="MF_00772"/>
    </source>
</evidence>
<feature type="active site" description="Nucleophile; methyl group acceptor" evidence="9">
    <location>
        <position position="162"/>
    </location>
</feature>
<dbReference type="HOGENOM" id="CLU_000445_52_2_6"/>
<evidence type="ECO:0000313" key="13">
    <source>
        <dbReference type="Proteomes" id="UP000009282"/>
    </source>
</evidence>
<dbReference type="Gene3D" id="1.10.10.10">
    <property type="entry name" value="Winged helix-like DNA-binding domain superfamily/Winged helix DNA-binding domain"/>
    <property type="match status" value="1"/>
</dbReference>
<evidence type="ECO:0000256" key="4">
    <source>
        <dbReference type="ARBA" id="ARBA00022603"/>
    </source>
</evidence>
<keyword evidence="6 9" id="KW-0227">DNA damage</keyword>
<keyword evidence="4 9" id="KW-0489">Methyltransferase</keyword>
<proteinExistence type="inferred from homology"/>
<dbReference type="eggNOG" id="COG0350">
    <property type="taxonomic scope" value="Bacteria"/>
</dbReference>
<dbReference type="SUPFAM" id="SSF53155">
    <property type="entry name" value="Methylated DNA-protein cysteine methyltransferase domain"/>
    <property type="match status" value="1"/>
</dbReference>
<dbReference type="CDD" id="cd06445">
    <property type="entry name" value="ATase"/>
    <property type="match status" value="1"/>
</dbReference>
<gene>
    <name evidence="12" type="ordered locus">GNIT_3340</name>
</gene>
<comment type="catalytic activity">
    <reaction evidence="1 9">
        <text>a 4-O-methyl-thymidine in DNA + L-cysteinyl-[protein] = a thymidine in DNA + S-methyl-L-cysteinyl-[protein]</text>
        <dbReference type="Rhea" id="RHEA:53428"/>
        <dbReference type="Rhea" id="RHEA-COMP:10131"/>
        <dbReference type="Rhea" id="RHEA-COMP:10132"/>
        <dbReference type="Rhea" id="RHEA-COMP:13555"/>
        <dbReference type="Rhea" id="RHEA-COMP:13556"/>
        <dbReference type="ChEBI" id="CHEBI:29950"/>
        <dbReference type="ChEBI" id="CHEBI:82612"/>
        <dbReference type="ChEBI" id="CHEBI:137386"/>
        <dbReference type="ChEBI" id="CHEBI:137387"/>
        <dbReference type="EC" id="2.1.1.63"/>
    </reaction>
</comment>
<keyword evidence="13" id="KW-1185">Reference proteome</keyword>
<dbReference type="PANTHER" id="PTHR10815:SF5">
    <property type="entry name" value="METHYLATED-DNA--PROTEIN-CYSTEINE METHYLTRANSFERASE"/>
    <property type="match status" value="1"/>
</dbReference>
<comment type="catalytic activity">
    <reaction evidence="8 9">
        <text>a 6-O-methyl-2'-deoxyguanosine in DNA + L-cysteinyl-[protein] = S-methyl-L-cysteinyl-[protein] + a 2'-deoxyguanosine in DNA</text>
        <dbReference type="Rhea" id="RHEA:24000"/>
        <dbReference type="Rhea" id="RHEA-COMP:10131"/>
        <dbReference type="Rhea" id="RHEA-COMP:10132"/>
        <dbReference type="Rhea" id="RHEA-COMP:11367"/>
        <dbReference type="Rhea" id="RHEA-COMP:11368"/>
        <dbReference type="ChEBI" id="CHEBI:29950"/>
        <dbReference type="ChEBI" id="CHEBI:82612"/>
        <dbReference type="ChEBI" id="CHEBI:85445"/>
        <dbReference type="ChEBI" id="CHEBI:85448"/>
        <dbReference type="EC" id="2.1.1.63"/>
    </reaction>
</comment>
<dbReference type="GO" id="GO:0032259">
    <property type="term" value="P:methylation"/>
    <property type="evidence" value="ECO:0007669"/>
    <property type="project" value="UniProtKB-KW"/>
</dbReference>
<evidence type="ECO:0000256" key="3">
    <source>
        <dbReference type="ARBA" id="ARBA00022490"/>
    </source>
</evidence>
<evidence type="ECO:0000256" key="5">
    <source>
        <dbReference type="ARBA" id="ARBA00022679"/>
    </source>
</evidence>
<dbReference type="InterPro" id="IPR008332">
    <property type="entry name" value="MethylG_MeTrfase_N"/>
</dbReference>
<dbReference type="HAMAP" id="MF_00772">
    <property type="entry name" value="OGT"/>
    <property type="match status" value="1"/>
</dbReference>
<protein>
    <recommendedName>
        <fullName evidence="9">Methylated-DNA--protein-cysteine methyltransferase</fullName>
        <ecNumber evidence="9">2.1.1.63</ecNumber>
    </recommendedName>
    <alternativeName>
        <fullName evidence="9">6-O-methylguanine-DNA methyltransferase</fullName>
        <shortName evidence="9">MGMT</shortName>
    </alternativeName>
    <alternativeName>
        <fullName evidence="9">O-6-methylguanine-DNA-alkyltransferase</fullName>
    </alternativeName>
</protein>
<dbReference type="InterPro" id="IPR036217">
    <property type="entry name" value="MethylDNA_cys_MeTrfase_DNAb"/>
</dbReference>
<feature type="domain" description="Methylguanine DNA methyltransferase ribonuclease-like" evidence="11">
    <location>
        <begin position="44"/>
        <end position="107"/>
    </location>
</feature>
<evidence type="ECO:0000256" key="2">
    <source>
        <dbReference type="ARBA" id="ARBA00008711"/>
    </source>
</evidence>
<dbReference type="Gene3D" id="3.30.160.70">
    <property type="entry name" value="Methylated DNA-protein cysteine methyltransferase domain"/>
    <property type="match status" value="1"/>
</dbReference>
<dbReference type="PROSITE" id="PS00374">
    <property type="entry name" value="MGMT"/>
    <property type="match status" value="1"/>
</dbReference>
<dbReference type="FunFam" id="1.10.10.10:FF:000214">
    <property type="entry name" value="Methylated-DNA--protein-cysteine methyltransferase"/>
    <property type="match status" value="1"/>
</dbReference>